<keyword evidence="3" id="KW-1185">Reference proteome</keyword>
<protein>
    <submittedName>
        <fullName evidence="2">Uncharacterized protein</fullName>
    </submittedName>
</protein>
<dbReference type="AlphaFoldDB" id="A0AAJ1WPZ2"/>
<evidence type="ECO:0000313" key="3">
    <source>
        <dbReference type="Proteomes" id="UP001238450"/>
    </source>
</evidence>
<dbReference type="EMBL" id="JAUSUV010000004">
    <property type="protein sequence ID" value="MDQ0416997.1"/>
    <property type="molecule type" value="Genomic_DNA"/>
</dbReference>
<feature type="compositionally biased region" description="Basic and acidic residues" evidence="1">
    <location>
        <begin position="20"/>
        <end position="32"/>
    </location>
</feature>
<organism evidence="2 3">
    <name type="scientific">Croceifilum oryzae</name>
    <dbReference type="NCBI Taxonomy" id="1553429"/>
    <lineage>
        <taxon>Bacteria</taxon>
        <taxon>Bacillati</taxon>
        <taxon>Bacillota</taxon>
        <taxon>Bacilli</taxon>
        <taxon>Bacillales</taxon>
        <taxon>Thermoactinomycetaceae</taxon>
        <taxon>Croceifilum</taxon>
    </lineage>
</organism>
<feature type="region of interest" description="Disordered" evidence="1">
    <location>
        <begin position="1"/>
        <end position="32"/>
    </location>
</feature>
<feature type="compositionally biased region" description="Low complexity" evidence="1">
    <location>
        <begin position="8"/>
        <end position="19"/>
    </location>
</feature>
<name>A0AAJ1WPZ2_9BACL</name>
<evidence type="ECO:0000313" key="2">
    <source>
        <dbReference type="EMBL" id="MDQ0416997.1"/>
    </source>
</evidence>
<gene>
    <name evidence="2" type="ORF">J2Z48_001169</name>
</gene>
<sequence length="32" mass="3742">MKKKEQQKQAQSSEEVSQAKIDHRDKAQVIMN</sequence>
<evidence type="ECO:0000256" key="1">
    <source>
        <dbReference type="SAM" id="MobiDB-lite"/>
    </source>
</evidence>
<accession>A0AAJ1WPZ2</accession>
<dbReference type="Proteomes" id="UP001238450">
    <property type="component" value="Unassembled WGS sequence"/>
</dbReference>
<proteinExistence type="predicted"/>
<reference evidence="2 3" key="1">
    <citation type="submission" date="2023-07" db="EMBL/GenBank/DDBJ databases">
        <title>Genomic Encyclopedia of Type Strains, Phase IV (KMG-IV): sequencing the most valuable type-strain genomes for metagenomic binning, comparative biology and taxonomic classification.</title>
        <authorList>
            <person name="Goeker M."/>
        </authorList>
    </citation>
    <scope>NUCLEOTIDE SEQUENCE [LARGE SCALE GENOMIC DNA]</scope>
    <source>
        <strain evidence="2 3">DSM 46876</strain>
    </source>
</reference>
<comment type="caution">
    <text evidence="2">The sequence shown here is derived from an EMBL/GenBank/DDBJ whole genome shotgun (WGS) entry which is preliminary data.</text>
</comment>